<keyword evidence="3" id="KW-1185">Reference proteome</keyword>
<sequence>MSIQDRYAPDRAAGHLTAAVLVDGNAVLVPNPGPELLVPSGELEILIFPADPKAHLPIEIIPLWKWSPFHLPGAEAPLAVIGRLRHHSGYSAQIGAVDPRELAAATVGGRTRRHANGRDPPACCHPSR</sequence>
<protein>
    <submittedName>
        <fullName evidence="2">Uncharacterized protein</fullName>
    </submittedName>
</protein>
<feature type="region of interest" description="Disordered" evidence="1">
    <location>
        <begin position="108"/>
        <end position="128"/>
    </location>
</feature>
<evidence type="ECO:0000256" key="1">
    <source>
        <dbReference type="SAM" id="MobiDB-lite"/>
    </source>
</evidence>
<dbReference type="EMBL" id="BONH01000005">
    <property type="protein sequence ID" value="GIF96598.1"/>
    <property type="molecule type" value="Genomic_DNA"/>
</dbReference>
<dbReference type="Proteomes" id="UP000659904">
    <property type="component" value="Unassembled WGS sequence"/>
</dbReference>
<accession>A0A8J3NY31</accession>
<proteinExistence type="predicted"/>
<dbReference type="AlphaFoldDB" id="A0A8J3NY31"/>
<dbReference type="RefSeq" id="WP_170213280.1">
    <property type="nucleotide sequence ID" value="NZ_BONH01000005.1"/>
</dbReference>
<evidence type="ECO:0000313" key="3">
    <source>
        <dbReference type="Proteomes" id="UP000659904"/>
    </source>
</evidence>
<organism evidence="2 3">
    <name type="scientific">Catellatospora citrea</name>
    <dbReference type="NCBI Taxonomy" id="53366"/>
    <lineage>
        <taxon>Bacteria</taxon>
        <taxon>Bacillati</taxon>
        <taxon>Actinomycetota</taxon>
        <taxon>Actinomycetes</taxon>
        <taxon>Micromonosporales</taxon>
        <taxon>Micromonosporaceae</taxon>
        <taxon>Catellatospora</taxon>
    </lineage>
</organism>
<name>A0A8J3NY31_9ACTN</name>
<comment type="caution">
    <text evidence="2">The sequence shown here is derived from an EMBL/GenBank/DDBJ whole genome shotgun (WGS) entry which is preliminary data.</text>
</comment>
<evidence type="ECO:0000313" key="2">
    <source>
        <dbReference type="EMBL" id="GIF96598.1"/>
    </source>
</evidence>
<gene>
    <name evidence="2" type="ORF">Cci01nite_16920</name>
</gene>
<reference evidence="2 3" key="1">
    <citation type="submission" date="2021-01" db="EMBL/GenBank/DDBJ databases">
        <title>Whole genome shotgun sequence of Catellatospora citrea NBRC 14495.</title>
        <authorList>
            <person name="Komaki H."/>
            <person name="Tamura T."/>
        </authorList>
    </citation>
    <scope>NUCLEOTIDE SEQUENCE [LARGE SCALE GENOMIC DNA]</scope>
    <source>
        <strain evidence="2 3">NBRC 14495</strain>
    </source>
</reference>